<dbReference type="Pfam" id="PF03133">
    <property type="entry name" value="TTL"/>
    <property type="match status" value="1"/>
</dbReference>
<feature type="compositionally biased region" description="Basic and acidic residues" evidence="1">
    <location>
        <begin position="139"/>
        <end position="153"/>
    </location>
</feature>
<dbReference type="Proteomes" id="UP001162131">
    <property type="component" value="Unassembled WGS sequence"/>
</dbReference>
<gene>
    <name evidence="2" type="ORF">BSTOLATCC_MIC13146</name>
</gene>
<protein>
    <recommendedName>
        <fullName evidence="4">Tubulin-tyrosine ligase family protein</fullName>
    </recommendedName>
</protein>
<proteinExistence type="predicted"/>
<dbReference type="PROSITE" id="PS51221">
    <property type="entry name" value="TTL"/>
    <property type="match status" value="1"/>
</dbReference>
<dbReference type="Gene3D" id="3.30.470.20">
    <property type="entry name" value="ATP-grasp fold, B domain"/>
    <property type="match status" value="1"/>
</dbReference>
<dbReference type="InterPro" id="IPR004344">
    <property type="entry name" value="TTL/TTLL_fam"/>
</dbReference>
<name>A0AAU9IPG6_9CILI</name>
<dbReference type="PANTHER" id="PTHR46069">
    <property type="entry name" value="TUBULIN TYROSINE LIGASE"/>
    <property type="match status" value="1"/>
</dbReference>
<evidence type="ECO:0000313" key="3">
    <source>
        <dbReference type="Proteomes" id="UP001162131"/>
    </source>
</evidence>
<feature type="region of interest" description="Disordered" evidence="1">
    <location>
        <begin position="133"/>
        <end position="153"/>
    </location>
</feature>
<evidence type="ECO:0008006" key="4">
    <source>
        <dbReference type="Google" id="ProtNLM"/>
    </source>
</evidence>
<feature type="compositionally biased region" description="Acidic residues" evidence="1">
    <location>
        <begin position="755"/>
        <end position="769"/>
    </location>
</feature>
<reference evidence="2" key="1">
    <citation type="submission" date="2021-09" db="EMBL/GenBank/DDBJ databases">
        <authorList>
            <consortium name="AG Swart"/>
            <person name="Singh M."/>
            <person name="Singh A."/>
            <person name="Seah K."/>
            <person name="Emmerich C."/>
        </authorList>
    </citation>
    <scope>NUCLEOTIDE SEQUENCE</scope>
    <source>
        <strain evidence="2">ATCC30299</strain>
    </source>
</reference>
<sequence>MSEFTVFRTISPFNRNKKYPSASRRLLGISTADSSRVSQIPQNLDSPLITVYPHKVKKLLGRSKPRTGLTPRIERKIIKSTTNTPDVESLWPRNSIPSKDNKSHANLLKHGMQINKIKYATNISFIDEKVTGLSSAGEDGGKDERKKEGNSIDGIETFKSKSEIPSKSNYLIIKKSKIAAYEAYNLRKPKTNGAPFVSQTKTPAKQVEVRKSTLTPQPRKPVFKKIEKISVKETMRDKEWLGKAKGQILKDFALQLNWSNGMTLVTPTENYFTYKYYLGKGNNSALVKQCLSTRYWWSRVEEADIDSANLIWTQWKDRDFLKKLPILPPEIEHQLEATPPITISTNVRYLDPASSTSSQQIKIVDLTPLGFDAITKAASYSHLSCSQTYNCNEIKMHNKLERNYHLSNKKALFINLKQYYTAIGENVFNYTPITYHIKDGEEDPTFAEFEQAFNEISQREDQGKKPLNVWIVKPGENTNRGTGINVCASIDQVKQELKNNPCPRTGKHTFIVQKYIERPFLINKRKFDIRCYALITCYNGVVQGYFYNEGYLRTASKGFSISNITNKYIHLTNDAVQKNSEDYGKYENGNKMTYSDFQRYLDKNCNDKKRNFNEEVLPVIRTMVKDTIQAVYLKLDPNHRIHTFEIFGYDFLLDEDLKPWLLEVNTNPCLELSSTHLGRIIPSMLENAFRIALDSIFQEPNSTQKRTATGLVSEIIPENRFELIFHSCVDGPVLLDLLKEKGAIELFQYSDPIIEEMSDEEDEQHDEPEEVKADT</sequence>
<keyword evidence="3" id="KW-1185">Reference proteome</keyword>
<dbReference type="SUPFAM" id="SSF56059">
    <property type="entry name" value="Glutathione synthetase ATP-binding domain-like"/>
    <property type="match status" value="1"/>
</dbReference>
<accession>A0AAU9IPG6</accession>
<feature type="region of interest" description="Disordered" evidence="1">
    <location>
        <begin position="755"/>
        <end position="775"/>
    </location>
</feature>
<comment type="caution">
    <text evidence="2">The sequence shown here is derived from an EMBL/GenBank/DDBJ whole genome shotgun (WGS) entry which is preliminary data.</text>
</comment>
<dbReference type="PANTHER" id="PTHR46069:SF1">
    <property type="entry name" value="CHROMOSOME UNDETERMINED SCAFFOLD_125, WHOLE GENOME SHOTGUN SEQUENCE"/>
    <property type="match status" value="1"/>
</dbReference>
<evidence type="ECO:0000313" key="2">
    <source>
        <dbReference type="EMBL" id="CAG9315373.1"/>
    </source>
</evidence>
<dbReference type="AlphaFoldDB" id="A0AAU9IPG6"/>
<organism evidence="2 3">
    <name type="scientific">Blepharisma stoltei</name>
    <dbReference type="NCBI Taxonomy" id="1481888"/>
    <lineage>
        <taxon>Eukaryota</taxon>
        <taxon>Sar</taxon>
        <taxon>Alveolata</taxon>
        <taxon>Ciliophora</taxon>
        <taxon>Postciliodesmatophora</taxon>
        <taxon>Heterotrichea</taxon>
        <taxon>Heterotrichida</taxon>
        <taxon>Blepharismidae</taxon>
        <taxon>Blepharisma</taxon>
    </lineage>
</organism>
<dbReference type="EMBL" id="CAJZBQ010000013">
    <property type="protein sequence ID" value="CAG9315373.1"/>
    <property type="molecule type" value="Genomic_DNA"/>
</dbReference>
<evidence type="ECO:0000256" key="1">
    <source>
        <dbReference type="SAM" id="MobiDB-lite"/>
    </source>
</evidence>